<dbReference type="GO" id="GO:0030313">
    <property type="term" value="C:cell envelope"/>
    <property type="evidence" value="ECO:0007669"/>
    <property type="project" value="UniProtKB-SubCell"/>
</dbReference>
<dbReference type="AlphaFoldDB" id="A0A5B0WM28"/>
<dbReference type="GO" id="GO:0017004">
    <property type="term" value="P:cytochrome complex assembly"/>
    <property type="evidence" value="ECO:0007669"/>
    <property type="project" value="UniProtKB-KW"/>
</dbReference>
<dbReference type="InterPro" id="IPR051263">
    <property type="entry name" value="C-type_cytochrome_biogenesis"/>
</dbReference>
<evidence type="ECO:0000256" key="4">
    <source>
        <dbReference type="ARBA" id="ARBA00022803"/>
    </source>
</evidence>
<dbReference type="PROSITE" id="PS50005">
    <property type="entry name" value="TPR"/>
    <property type="match status" value="2"/>
</dbReference>
<evidence type="ECO:0000259" key="8">
    <source>
        <dbReference type="Pfam" id="PF23914"/>
    </source>
</evidence>
<dbReference type="RefSeq" id="WP_149613070.1">
    <property type="nucleotide sequence ID" value="NZ_VTUX01000011.1"/>
</dbReference>
<feature type="domain" description="Cytochrome c-type biogenesis protein H Ig-like" evidence="7">
    <location>
        <begin position="309"/>
        <end position="412"/>
    </location>
</feature>
<evidence type="ECO:0000259" key="7">
    <source>
        <dbReference type="Pfam" id="PF23892"/>
    </source>
</evidence>
<reference evidence="9 10" key="1">
    <citation type="submission" date="2019-09" db="EMBL/GenBank/DDBJ databases">
        <authorList>
            <person name="Chen X.-Y."/>
        </authorList>
    </citation>
    <scope>NUCLEOTIDE SEQUENCE [LARGE SCALE GENOMIC DNA]</scope>
    <source>
        <strain evidence="9 10">NY5</strain>
    </source>
</reference>
<dbReference type="InterPro" id="IPR056412">
    <property type="entry name" value="Ig_CycH"/>
</dbReference>
<dbReference type="Pfam" id="PF23914">
    <property type="entry name" value="TPR_CcmH_CycH"/>
    <property type="match status" value="1"/>
</dbReference>
<keyword evidence="3" id="KW-0201">Cytochrome c-type biogenesis</keyword>
<feature type="repeat" description="TPR" evidence="5">
    <location>
        <begin position="146"/>
        <end position="179"/>
    </location>
</feature>
<name>A0A5B0WM28_9GAMM</name>
<keyword evidence="10" id="KW-1185">Reference proteome</keyword>
<evidence type="ECO:0000256" key="5">
    <source>
        <dbReference type="PROSITE-ProRule" id="PRU00339"/>
    </source>
</evidence>
<keyword evidence="4 5" id="KW-0802">TPR repeat</keyword>
<accession>A0A5B0WM28</accession>
<dbReference type="SUPFAM" id="SSF48452">
    <property type="entry name" value="TPR-like"/>
    <property type="match status" value="1"/>
</dbReference>
<feature type="domain" description="Cytochrome c-type biogenesis protein H TPR" evidence="8">
    <location>
        <begin position="116"/>
        <end position="252"/>
    </location>
</feature>
<evidence type="ECO:0000313" key="10">
    <source>
        <dbReference type="Proteomes" id="UP000323708"/>
    </source>
</evidence>
<dbReference type="Proteomes" id="UP000323708">
    <property type="component" value="Unassembled WGS sequence"/>
</dbReference>
<dbReference type="NCBIfam" id="TIGR03142">
    <property type="entry name" value="cytochro_ccmI"/>
    <property type="match status" value="1"/>
</dbReference>
<comment type="caution">
    <text evidence="9">The sequence shown here is derived from an EMBL/GenBank/DDBJ whole genome shotgun (WGS) entry which is preliminary data.</text>
</comment>
<keyword evidence="6" id="KW-0472">Membrane</keyword>
<dbReference type="EMBL" id="VTUX01000011">
    <property type="protein sequence ID" value="KAA1188150.1"/>
    <property type="molecule type" value="Genomic_DNA"/>
</dbReference>
<evidence type="ECO:0000256" key="1">
    <source>
        <dbReference type="ARBA" id="ARBA00004196"/>
    </source>
</evidence>
<dbReference type="InterPro" id="IPR017560">
    <property type="entry name" value="Cyt_c_biogenesis_CcmI"/>
</dbReference>
<keyword evidence="6" id="KW-1133">Transmembrane helix</keyword>
<dbReference type="Pfam" id="PF23892">
    <property type="entry name" value="Ig_CycH"/>
    <property type="match status" value="1"/>
</dbReference>
<feature type="transmembrane region" description="Helical" evidence="6">
    <location>
        <begin position="84"/>
        <end position="104"/>
    </location>
</feature>
<organism evidence="9 10">
    <name type="scientific">Pseudohalioglobus sediminis</name>
    <dbReference type="NCBI Taxonomy" id="2606449"/>
    <lineage>
        <taxon>Bacteria</taxon>
        <taxon>Pseudomonadati</taxon>
        <taxon>Pseudomonadota</taxon>
        <taxon>Gammaproteobacteria</taxon>
        <taxon>Cellvibrionales</taxon>
        <taxon>Halieaceae</taxon>
        <taxon>Pseudohalioglobus</taxon>
    </lineage>
</organism>
<dbReference type="PANTHER" id="PTHR47870">
    <property type="entry name" value="CYTOCHROME C-TYPE BIOGENESIS PROTEIN CCMH"/>
    <property type="match status" value="1"/>
</dbReference>
<dbReference type="InterPro" id="IPR056413">
    <property type="entry name" value="TPR_CcmH_CycH"/>
</dbReference>
<dbReference type="PANTHER" id="PTHR47870:SF4">
    <property type="entry name" value="CYTOCHROME C-TYPE BIOGENESIS PROTEIN CYCH"/>
    <property type="match status" value="1"/>
</dbReference>
<keyword evidence="2" id="KW-0677">Repeat</keyword>
<sequence>MTLFLSVCALLLALSGLFYLLPPKRRDGTTDEDLERANLEWYRLRQQELAEEGNDSLAADAQLRLLEDEQVPAKSNAGGGSQRFAAWILLPVVVLFSVVVYFQLGGARDVIIARELQALDENSTAEDMDALMLAIEKRSQQRPDNLHYVAMLGRFYMGAQDYTRAAETYDELIQAVPEDAAALAYAAQARYLAAGRVLDDSARLRAEQALAIDPHQRTALGLLGMASYEQGQYRAAIEYWQRLLAVEPPGSETRRMISGIIDSAREKLGDAAAAVAAPAVAAAADAAPAASVAANEPPGTDAATSPGVTVSVSLPEGASVAASDTVFVLARHADSDSRMPIAVQRLRGADLPATLRLDDSHSMAGQKLSTAESVLVVVQVSPEGRPGEANATWLGRAGPLVPDSSETAVTIVLKAADGASKS</sequence>
<gene>
    <name evidence="9" type="primary">ccmI</name>
    <name evidence="9" type="ORF">F0M18_19125</name>
</gene>
<evidence type="ECO:0000256" key="3">
    <source>
        <dbReference type="ARBA" id="ARBA00022748"/>
    </source>
</evidence>
<feature type="repeat" description="TPR" evidence="5">
    <location>
        <begin position="217"/>
        <end position="250"/>
    </location>
</feature>
<dbReference type="Gene3D" id="1.25.40.10">
    <property type="entry name" value="Tetratricopeptide repeat domain"/>
    <property type="match status" value="1"/>
</dbReference>
<evidence type="ECO:0000256" key="2">
    <source>
        <dbReference type="ARBA" id="ARBA00022737"/>
    </source>
</evidence>
<keyword evidence="6" id="KW-0812">Transmembrane</keyword>
<dbReference type="InterPro" id="IPR011990">
    <property type="entry name" value="TPR-like_helical_dom_sf"/>
</dbReference>
<protein>
    <submittedName>
        <fullName evidence="9">C-type cytochrome biogenesis protein CcmI</fullName>
    </submittedName>
</protein>
<dbReference type="SMART" id="SM00028">
    <property type="entry name" value="TPR"/>
    <property type="match status" value="2"/>
</dbReference>
<dbReference type="InterPro" id="IPR019734">
    <property type="entry name" value="TPR_rpt"/>
</dbReference>
<evidence type="ECO:0000256" key="6">
    <source>
        <dbReference type="SAM" id="Phobius"/>
    </source>
</evidence>
<comment type="subcellular location">
    <subcellularLocation>
        <location evidence="1">Cell envelope</location>
    </subcellularLocation>
</comment>
<dbReference type="GO" id="GO:0005886">
    <property type="term" value="C:plasma membrane"/>
    <property type="evidence" value="ECO:0007669"/>
    <property type="project" value="TreeGrafter"/>
</dbReference>
<proteinExistence type="predicted"/>
<evidence type="ECO:0000313" key="9">
    <source>
        <dbReference type="EMBL" id="KAA1188150.1"/>
    </source>
</evidence>